<evidence type="ECO:0000259" key="3">
    <source>
        <dbReference type="Pfam" id="PF00407"/>
    </source>
</evidence>
<dbReference type="GO" id="GO:0004864">
    <property type="term" value="F:protein phosphatase inhibitor activity"/>
    <property type="evidence" value="ECO:0007669"/>
    <property type="project" value="TreeGrafter"/>
</dbReference>
<name>A0A6I9TU10_SESIN</name>
<dbReference type="GO" id="GO:0005634">
    <property type="term" value="C:nucleus"/>
    <property type="evidence" value="ECO:0007669"/>
    <property type="project" value="TreeGrafter"/>
</dbReference>
<comment type="similarity">
    <text evidence="1">Belongs to the BetVI family.</text>
</comment>
<dbReference type="InterPro" id="IPR023393">
    <property type="entry name" value="START-like_dom_sf"/>
</dbReference>
<feature type="domain" description="Bet v I/Major latex protein" evidence="3">
    <location>
        <begin position="2"/>
        <end position="135"/>
    </location>
</feature>
<evidence type="ECO:0000256" key="2">
    <source>
        <dbReference type="ARBA" id="ARBA00022589"/>
    </source>
</evidence>
<accession>A0A6I9TU10</accession>
<dbReference type="AlphaFoldDB" id="A0A6I9TU10"/>
<dbReference type="GO" id="GO:0038023">
    <property type="term" value="F:signaling receptor activity"/>
    <property type="evidence" value="ECO:0007669"/>
    <property type="project" value="TreeGrafter"/>
</dbReference>
<dbReference type="GO" id="GO:0005737">
    <property type="term" value="C:cytoplasm"/>
    <property type="evidence" value="ECO:0007669"/>
    <property type="project" value="TreeGrafter"/>
</dbReference>
<dbReference type="Pfam" id="PF00407">
    <property type="entry name" value="Bet_v_1"/>
    <property type="match status" value="1"/>
</dbReference>
<dbReference type="GO" id="GO:0009738">
    <property type="term" value="P:abscisic acid-activated signaling pathway"/>
    <property type="evidence" value="ECO:0007669"/>
    <property type="project" value="TreeGrafter"/>
</dbReference>
<dbReference type="Proteomes" id="UP000504604">
    <property type="component" value="Linkage group LG7"/>
</dbReference>
<evidence type="ECO:0000313" key="5">
    <source>
        <dbReference type="RefSeq" id="XP_011084753.1"/>
    </source>
</evidence>
<dbReference type="PANTHER" id="PTHR31213:SF19">
    <property type="entry name" value="BET V I_MAJOR LATEX PROTEIN DOMAIN-CONTAINING PROTEIN"/>
    <property type="match status" value="1"/>
</dbReference>
<dbReference type="InterPro" id="IPR000916">
    <property type="entry name" value="Bet_v_I/MLP"/>
</dbReference>
<dbReference type="GeneID" id="105166930"/>
<dbReference type="KEGG" id="sind:105166930"/>
<evidence type="ECO:0000256" key="1">
    <source>
        <dbReference type="ARBA" id="ARBA00009744"/>
    </source>
</evidence>
<dbReference type="Gramene" id="SIN_1009275.t">
    <property type="protein sequence ID" value="SIN_1009275.t"/>
    <property type="gene ID" value="SIN_1009275"/>
</dbReference>
<dbReference type="GO" id="GO:0006952">
    <property type="term" value="P:defense response"/>
    <property type="evidence" value="ECO:0007669"/>
    <property type="project" value="InterPro"/>
</dbReference>
<dbReference type="SUPFAM" id="SSF55961">
    <property type="entry name" value="Bet v1-like"/>
    <property type="match status" value="1"/>
</dbReference>
<dbReference type="CDD" id="cd07816">
    <property type="entry name" value="Bet_v1-like"/>
    <property type="match status" value="1"/>
</dbReference>
<dbReference type="InterPro" id="IPR050279">
    <property type="entry name" value="Plant_def-hormone_signal"/>
</dbReference>
<proteinExistence type="inferred from homology"/>
<dbReference type="OrthoDB" id="1879545at2759"/>
<sequence length="168" mass="18375">MSGRVSKEIEVKVPANEAWKVYGSLQLAKIVGEGLPNFFSKVEVVEGDGSAGTILHVSLPPGTGTAGLPWYKEKYTVVDDERRVKDAEVLEGGLMDLGFTLYRYRMEVIEKEGKKGECIVRGSVEYELNEDAAANAALVSIEPLLAVMQIAADYLTQNYNTNPCRSIS</sequence>
<dbReference type="RefSeq" id="XP_011084753.1">
    <property type="nucleotide sequence ID" value="XM_011086451.2"/>
</dbReference>
<dbReference type="GO" id="GO:0010427">
    <property type="term" value="F:abscisic acid binding"/>
    <property type="evidence" value="ECO:0007669"/>
    <property type="project" value="TreeGrafter"/>
</dbReference>
<keyword evidence="2" id="KW-0017">Alkaloid metabolism</keyword>
<organism evidence="4 5">
    <name type="scientific">Sesamum indicum</name>
    <name type="common">Oriental sesame</name>
    <name type="synonym">Sesamum orientale</name>
    <dbReference type="NCBI Taxonomy" id="4182"/>
    <lineage>
        <taxon>Eukaryota</taxon>
        <taxon>Viridiplantae</taxon>
        <taxon>Streptophyta</taxon>
        <taxon>Embryophyta</taxon>
        <taxon>Tracheophyta</taxon>
        <taxon>Spermatophyta</taxon>
        <taxon>Magnoliopsida</taxon>
        <taxon>eudicotyledons</taxon>
        <taxon>Gunneridae</taxon>
        <taxon>Pentapetalae</taxon>
        <taxon>asterids</taxon>
        <taxon>lamiids</taxon>
        <taxon>Lamiales</taxon>
        <taxon>Pedaliaceae</taxon>
        <taxon>Sesamum</taxon>
    </lineage>
</organism>
<dbReference type="GO" id="GO:0009820">
    <property type="term" value="P:alkaloid metabolic process"/>
    <property type="evidence" value="ECO:0007669"/>
    <property type="project" value="UniProtKB-KW"/>
</dbReference>
<keyword evidence="4" id="KW-1185">Reference proteome</keyword>
<dbReference type="Gene3D" id="3.30.530.20">
    <property type="match status" value="1"/>
</dbReference>
<dbReference type="PANTHER" id="PTHR31213">
    <property type="entry name" value="OS08G0374000 PROTEIN-RELATED"/>
    <property type="match status" value="1"/>
</dbReference>
<dbReference type="InParanoid" id="A0A6I9TU10"/>
<reference evidence="5" key="1">
    <citation type="submission" date="2025-08" db="UniProtKB">
        <authorList>
            <consortium name="RefSeq"/>
        </authorList>
    </citation>
    <scope>IDENTIFICATION</scope>
</reference>
<gene>
    <name evidence="5" type="primary">LOC105166930</name>
</gene>
<evidence type="ECO:0000313" key="4">
    <source>
        <dbReference type="Proteomes" id="UP000504604"/>
    </source>
</evidence>
<protein>
    <submittedName>
        <fullName evidence="5">S-norcoclaurine synthase 2-like isoform X1</fullName>
    </submittedName>
</protein>